<protein>
    <submittedName>
        <fullName evidence="2">Uncharacterized protein</fullName>
    </submittedName>
</protein>
<feature type="compositionally biased region" description="Pro residues" evidence="1">
    <location>
        <begin position="76"/>
        <end position="86"/>
    </location>
</feature>
<name>A0ABN8ZN04_RANTA</name>
<organism evidence="2 3">
    <name type="scientific">Rangifer tarandus platyrhynchus</name>
    <name type="common">Svalbard reindeer</name>
    <dbReference type="NCBI Taxonomy" id="3082113"/>
    <lineage>
        <taxon>Eukaryota</taxon>
        <taxon>Metazoa</taxon>
        <taxon>Chordata</taxon>
        <taxon>Craniata</taxon>
        <taxon>Vertebrata</taxon>
        <taxon>Euteleostomi</taxon>
        <taxon>Mammalia</taxon>
        <taxon>Eutheria</taxon>
        <taxon>Laurasiatheria</taxon>
        <taxon>Artiodactyla</taxon>
        <taxon>Ruminantia</taxon>
        <taxon>Pecora</taxon>
        <taxon>Cervidae</taxon>
        <taxon>Odocoileinae</taxon>
        <taxon>Rangifer</taxon>
    </lineage>
</organism>
<evidence type="ECO:0000313" key="3">
    <source>
        <dbReference type="Proteomes" id="UP001176941"/>
    </source>
</evidence>
<evidence type="ECO:0000256" key="1">
    <source>
        <dbReference type="SAM" id="MobiDB-lite"/>
    </source>
</evidence>
<accession>A0ABN8ZN04</accession>
<gene>
    <name evidence="2" type="ORF">MRATA1EN1_LOCUS23313</name>
</gene>
<reference evidence="2" key="1">
    <citation type="submission" date="2023-04" db="EMBL/GenBank/DDBJ databases">
        <authorList>
            <consortium name="ELIXIR-Norway"/>
        </authorList>
    </citation>
    <scope>NUCLEOTIDE SEQUENCE [LARGE SCALE GENOMIC DNA]</scope>
</reference>
<feature type="compositionally biased region" description="Pro residues" evidence="1">
    <location>
        <begin position="99"/>
        <end position="108"/>
    </location>
</feature>
<dbReference type="EMBL" id="OX459940">
    <property type="protein sequence ID" value="CAI9174351.1"/>
    <property type="molecule type" value="Genomic_DNA"/>
</dbReference>
<proteinExistence type="predicted"/>
<keyword evidence="3" id="KW-1185">Reference proteome</keyword>
<dbReference type="Proteomes" id="UP001176941">
    <property type="component" value="Chromosome 4"/>
</dbReference>
<sequence length="125" mass="12991">MVTPSPPPVTVFQPPNAPPSTLQVELGGNVHGEQVMEVRPVPKAQVTVTTLSQSLGGGGTQEIKTWDSQLVGVPIHPSPPYPPPASSPGASSTLSTQHPHPPLFPPILGPVFRELGWPQPGSGGY</sequence>
<feature type="region of interest" description="Disordered" evidence="1">
    <location>
        <begin position="71"/>
        <end position="125"/>
    </location>
</feature>
<evidence type="ECO:0000313" key="2">
    <source>
        <dbReference type="EMBL" id="CAI9174351.1"/>
    </source>
</evidence>